<organism evidence="1 2">
    <name type="scientific">Carbonactinospora thermoautotrophica</name>
    <dbReference type="NCBI Taxonomy" id="1469144"/>
    <lineage>
        <taxon>Bacteria</taxon>
        <taxon>Bacillati</taxon>
        <taxon>Actinomycetota</taxon>
        <taxon>Actinomycetes</taxon>
        <taxon>Kitasatosporales</taxon>
        <taxon>Carbonactinosporaceae</taxon>
        <taxon>Carbonactinospora</taxon>
    </lineage>
</organism>
<geneLocation type="plasmid" evidence="1">
    <name>unnamed</name>
</geneLocation>
<dbReference type="RefSeq" id="WP_066892371.1">
    <property type="nucleotide sequence ID" value="NZ_LAXD01000002.1"/>
</dbReference>
<dbReference type="EMBL" id="LAXD01000002">
    <property type="protein sequence ID" value="KWW97369.1"/>
    <property type="molecule type" value="Genomic_DNA"/>
</dbReference>
<protein>
    <recommendedName>
        <fullName evidence="3">Methyltransferase type 11</fullName>
    </recommendedName>
</protein>
<keyword evidence="2" id="KW-1185">Reference proteome</keyword>
<reference evidence="2" key="1">
    <citation type="submission" date="2015-04" db="EMBL/GenBank/DDBJ databases">
        <title>Physiological reanalysis, assessment of diazotrophy, and genome sequences of multiple isolates of Streptomyces thermoautotrophicus.</title>
        <authorList>
            <person name="MacKellar D.C."/>
            <person name="Lieber L."/>
            <person name="Norman J."/>
            <person name="Bolger A."/>
            <person name="Tobin C."/>
            <person name="Murray J.W."/>
            <person name="Chang R."/>
            <person name="Ford T."/>
            <person name="Nguyen P.Q."/>
            <person name="Woodward J."/>
            <person name="Permingeat H."/>
            <person name="Joshi N.S."/>
            <person name="Silver P.A."/>
            <person name="Usadel B."/>
            <person name="Rutherford A.W."/>
            <person name="Friesen M."/>
            <person name="Prell J."/>
        </authorList>
    </citation>
    <scope>NUCLEOTIDE SEQUENCE [LARGE SCALE GENOMIC DNA]</scope>
    <source>
        <strain evidence="2">H1</strain>
    </source>
</reference>
<dbReference type="PATRIC" id="fig|1469144.10.peg.16"/>
<gene>
    <name evidence="1" type="ORF">LI90_4341</name>
</gene>
<evidence type="ECO:0008006" key="3">
    <source>
        <dbReference type="Google" id="ProtNLM"/>
    </source>
</evidence>
<dbReference type="AlphaFoldDB" id="A0A132MHW7"/>
<comment type="caution">
    <text evidence="1">The sequence shown here is derived from an EMBL/GenBank/DDBJ whole genome shotgun (WGS) entry which is preliminary data.</text>
</comment>
<keyword evidence="1" id="KW-0614">Plasmid</keyword>
<dbReference type="OrthoDB" id="9797252at2"/>
<dbReference type="Gene3D" id="3.40.50.150">
    <property type="entry name" value="Vaccinia Virus protein VP39"/>
    <property type="match status" value="1"/>
</dbReference>
<dbReference type="SUPFAM" id="SSF53335">
    <property type="entry name" value="S-adenosyl-L-methionine-dependent methyltransferases"/>
    <property type="match status" value="1"/>
</dbReference>
<evidence type="ECO:0000313" key="2">
    <source>
        <dbReference type="Proteomes" id="UP000070188"/>
    </source>
</evidence>
<proteinExistence type="predicted"/>
<name>A0A132MHW7_9ACTN</name>
<accession>A0A132MHW7</accession>
<evidence type="ECO:0000313" key="1">
    <source>
        <dbReference type="EMBL" id="KWW97369.1"/>
    </source>
</evidence>
<dbReference type="Proteomes" id="UP000070188">
    <property type="component" value="Unassembled WGS sequence"/>
</dbReference>
<dbReference type="InterPro" id="IPR029063">
    <property type="entry name" value="SAM-dependent_MTases_sf"/>
</dbReference>
<sequence length="191" mass="21111">MTRFDAPEYVHAWKTRGAYPRIHDNITTVVREELDPTDPGVLLDLGSSTGLLARRLTDAGYLVCAVQEPGRALDHGRKAGVYDGVPVLELRITPVTLPRLLDWVREQHVYAVVARRVFPELYDALGPNSFRDLAVGLRDAGARWIILEGRAPTTRATHPLNCAAREVDALAPAWTLARRQGAVAVLEASWD</sequence>